<keyword evidence="4 6" id="KW-0472">Membrane</keyword>
<feature type="transmembrane region" description="Helical" evidence="6">
    <location>
        <begin position="31"/>
        <end position="49"/>
    </location>
</feature>
<dbReference type="AlphaFoldDB" id="A0A7I9VME5"/>
<dbReference type="EMBL" id="BJTG01000004">
    <property type="protein sequence ID" value="GEJ57310.1"/>
    <property type="molecule type" value="Genomic_DNA"/>
</dbReference>
<dbReference type="Pfam" id="PF09685">
    <property type="entry name" value="MamF_MmsF"/>
    <property type="match status" value="1"/>
</dbReference>
<evidence type="ECO:0000256" key="3">
    <source>
        <dbReference type="ARBA" id="ARBA00022989"/>
    </source>
</evidence>
<dbReference type="RefSeq" id="WP_176064771.1">
    <property type="nucleotide sequence ID" value="NZ_BJTG01000004.1"/>
</dbReference>
<feature type="transmembrane region" description="Helical" evidence="6">
    <location>
        <begin position="61"/>
        <end position="81"/>
    </location>
</feature>
<protein>
    <submittedName>
        <fullName evidence="7">Uncharacterized protein</fullName>
    </submittedName>
</protein>
<evidence type="ECO:0000256" key="1">
    <source>
        <dbReference type="ARBA" id="ARBA00004141"/>
    </source>
</evidence>
<feature type="compositionally biased region" description="Pro residues" evidence="5">
    <location>
        <begin position="1"/>
        <end position="19"/>
    </location>
</feature>
<keyword evidence="8" id="KW-1185">Reference proteome</keyword>
<dbReference type="Proteomes" id="UP000503640">
    <property type="component" value="Unassembled WGS sequence"/>
</dbReference>
<reference evidence="8" key="1">
    <citation type="journal article" date="2020" name="Appl. Environ. Microbiol.">
        <title>Diazotrophic Anaeromyxobacter Isolates from Soils.</title>
        <authorList>
            <person name="Masuda Y."/>
            <person name="Yamanaka H."/>
            <person name="Xu Z.X."/>
            <person name="Shiratori Y."/>
            <person name="Aono T."/>
            <person name="Amachi S."/>
            <person name="Senoo K."/>
            <person name="Itoh H."/>
        </authorList>
    </citation>
    <scope>NUCLEOTIDE SEQUENCE [LARGE SCALE GENOMIC DNA]</scope>
    <source>
        <strain evidence="8">R267</strain>
    </source>
</reference>
<sequence length="123" mass="12491">MSGPPGELPPPLPPPPAGAPGPTRAPGEDKILLVLCYLGLLALVPYLVAREAPLVRFHARQGLALGLLGVGCAGLALVPYLGFIGHLGLAGVLVLSIVGIVKALDGVSWRAPVAADVADRLQL</sequence>
<comment type="caution">
    <text evidence="7">The sequence shown here is derived from an EMBL/GenBank/DDBJ whole genome shotgun (WGS) entry which is preliminary data.</text>
</comment>
<accession>A0A7I9VME5</accession>
<keyword evidence="2 6" id="KW-0812">Transmembrane</keyword>
<keyword evidence="3 6" id="KW-1133">Transmembrane helix</keyword>
<evidence type="ECO:0000256" key="5">
    <source>
        <dbReference type="SAM" id="MobiDB-lite"/>
    </source>
</evidence>
<proteinExistence type="predicted"/>
<feature type="transmembrane region" description="Helical" evidence="6">
    <location>
        <begin position="87"/>
        <end position="104"/>
    </location>
</feature>
<evidence type="ECO:0000256" key="6">
    <source>
        <dbReference type="SAM" id="Phobius"/>
    </source>
</evidence>
<name>A0A7I9VME5_9BACT</name>
<evidence type="ECO:0000256" key="2">
    <source>
        <dbReference type="ARBA" id="ARBA00022692"/>
    </source>
</evidence>
<gene>
    <name evidence="7" type="ORF">AMYX_20510</name>
</gene>
<dbReference type="InterPro" id="IPR019109">
    <property type="entry name" value="MamF_MmsF"/>
</dbReference>
<comment type="subcellular location">
    <subcellularLocation>
        <location evidence="1">Membrane</location>
        <topology evidence="1">Multi-pass membrane protein</topology>
    </subcellularLocation>
</comment>
<evidence type="ECO:0000313" key="8">
    <source>
        <dbReference type="Proteomes" id="UP000503640"/>
    </source>
</evidence>
<evidence type="ECO:0000256" key="4">
    <source>
        <dbReference type="ARBA" id="ARBA00023136"/>
    </source>
</evidence>
<feature type="region of interest" description="Disordered" evidence="5">
    <location>
        <begin position="1"/>
        <end position="24"/>
    </location>
</feature>
<evidence type="ECO:0000313" key="7">
    <source>
        <dbReference type="EMBL" id="GEJ57310.1"/>
    </source>
</evidence>
<organism evidence="7 8">
    <name type="scientific">Anaeromyxobacter diazotrophicus</name>
    <dbReference type="NCBI Taxonomy" id="2590199"/>
    <lineage>
        <taxon>Bacteria</taxon>
        <taxon>Pseudomonadati</taxon>
        <taxon>Myxococcota</taxon>
        <taxon>Myxococcia</taxon>
        <taxon>Myxococcales</taxon>
        <taxon>Cystobacterineae</taxon>
        <taxon>Anaeromyxobacteraceae</taxon>
        <taxon>Anaeromyxobacter</taxon>
    </lineage>
</organism>